<evidence type="ECO:0000313" key="4">
    <source>
        <dbReference type="EMBL" id="KMZ69157.1"/>
    </source>
</evidence>
<organism evidence="4 5">
    <name type="scientific">Zostera marina</name>
    <name type="common">Eelgrass</name>
    <dbReference type="NCBI Taxonomy" id="29655"/>
    <lineage>
        <taxon>Eukaryota</taxon>
        <taxon>Viridiplantae</taxon>
        <taxon>Streptophyta</taxon>
        <taxon>Embryophyta</taxon>
        <taxon>Tracheophyta</taxon>
        <taxon>Spermatophyta</taxon>
        <taxon>Magnoliopsida</taxon>
        <taxon>Liliopsida</taxon>
        <taxon>Zosteraceae</taxon>
        <taxon>Zostera</taxon>
    </lineage>
</organism>
<gene>
    <name evidence="4" type="ORF">ZOSMA_21G00090</name>
</gene>
<dbReference type="PANTHER" id="PTHR48042">
    <property type="entry name" value="ABC TRANSPORTER G FAMILY MEMBER 11"/>
    <property type="match status" value="1"/>
</dbReference>
<dbReference type="STRING" id="29655.A0A0K9PLR8"/>
<evidence type="ECO:0000256" key="1">
    <source>
        <dbReference type="ARBA" id="ARBA00005814"/>
    </source>
</evidence>
<accession>A0A0K9PLR8</accession>
<dbReference type="PANTHER" id="PTHR48042:SF12">
    <property type="entry name" value="ABC TRANSPORTER G FAMILY MEMBER 3"/>
    <property type="match status" value="1"/>
</dbReference>
<sequence>MEEIQSYSLNYRSSSSSSASSPNGRTPVANFFYLQKPGTIRQPISFEDSPDWEDSEIDTRAEEVGGDSINVATTPVSPSLSKINSGSLPSPLLPDPSSSSIITRKIAGASVVWKDLAVTIKGKRTYSEKVVKSSNGYALPGTLTVIMGPAKSGKSTLLRAIAGRLPKAARIYGEIFINGAKSSMPYGSYVSVFLSIHSTIHLYTKYSSIQILFAGVC</sequence>
<dbReference type="Gene3D" id="3.40.50.300">
    <property type="entry name" value="P-loop containing nucleotide triphosphate hydrolases"/>
    <property type="match status" value="1"/>
</dbReference>
<protein>
    <recommendedName>
        <fullName evidence="6">ABC transporter domain-containing protein</fullName>
    </recommendedName>
</protein>
<evidence type="ECO:0008006" key="6">
    <source>
        <dbReference type="Google" id="ProtNLM"/>
    </source>
</evidence>
<dbReference type="AlphaFoldDB" id="A0A0K9PLR8"/>
<dbReference type="InterPro" id="IPR052215">
    <property type="entry name" value="Plant_ABCG"/>
</dbReference>
<dbReference type="OMA" id="VDSFQPK"/>
<reference evidence="5" key="1">
    <citation type="journal article" date="2016" name="Nature">
        <title>The genome of the seagrass Zostera marina reveals angiosperm adaptation to the sea.</title>
        <authorList>
            <person name="Olsen J.L."/>
            <person name="Rouze P."/>
            <person name="Verhelst B."/>
            <person name="Lin Y.-C."/>
            <person name="Bayer T."/>
            <person name="Collen J."/>
            <person name="Dattolo E."/>
            <person name="De Paoli E."/>
            <person name="Dittami S."/>
            <person name="Maumus F."/>
            <person name="Michel G."/>
            <person name="Kersting A."/>
            <person name="Lauritano C."/>
            <person name="Lohaus R."/>
            <person name="Toepel M."/>
            <person name="Tonon T."/>
            <person name="Vanneste K."/>
            <person name="Amirebrahimi M."/>
            <person name="Brakel J."/>
            <person name="Bostroem C."/>
            <person name="Chovatia M."/>
            <person name="Grimwood J."/>
            <person name="Jenkins J.W."/>
            <person name="Jueterbock A."/>
            <person name="Mraz A."/>
            <person name="Stam W.T."/>
            <person name="Tice H."/>
            <person name="Bornberg-Bauer E."/>
            <person name="Green P.J."/>
            <person name="Pearson G.A."/>
            <person name="Procaccini G."/>
            <person name="Duarte C.M."/>
            <person name="Schmutz J."/>
            <person name="Reusch T.B.H."/>
            <person name="Van de Peer Y."/>
        </authorList>
    </citation>
    <scope>NUCLEOTIDE SEQUENCE [LARGE SCALE GENOMIC DNA]</scope>
    <source>
        <strain evidence="5">cv. Finnish</strain>
    </source>
</reference>
<keyword evidence="2" id="KW-0813">Transport</keyword>
<dbReference type="InterPro" id="IPR027417">
    <property type="entry name" value="P-loop_NTPase"/>
</dbReference>
<proteinExistence type="inferred from homology"/>
<comment type="caution">
    <text evidence="4">The sequence shown here is derived from an EMBL/GenBank/DDBJ whole genome shotgun (WGS) entry which is preliminary data.</text>
</comment>
<dbReference type="EMBL" id="LFYR01000785">
    <property type="protein sequence ID" value="KMZ69157.1"/>
    <property type="molecule type" value="Genomic_DNA"/>
</dbReference>
<evidence type="ECO:0000256" key="2">
    <source>
        <dbReference type="ARBA" id="ARBA00022448"/>
    </source>
</evidence>
<evidence type="ECO:0000256" key="3">
    <source>
        <dbReference type="SAM" id="MobiDB-lite"/>
    </source>
</evidence>
<name>A0A0K9PLR8_ZOSMR</name>
<dbReference type="OrthoDB" id="66620at2759"/>
<keyword evidence="5" id="KW-1185">Reference proteome</keyword>
<feature type="region of interest" description="Disordered" evidence="3">
    <location>
        <begin position="1"/>
        <end position="25"/>
    </location>
</feature>
<evidence type="ECO:0000313" key="5">
    <source>
        <dbReference type="Proteomes" id="UP000036987"/>
    </source>
</evidence>
<comment type="similarity">
    <text evidence="1">Belongs to the ABC transporter superfamily. ABCG family. Eye pigment precursor importer (TC 3.A.1.204) subfamily.</text>
</comment>
<feature type="compositionally biased region" description="Low complexity" evidence="3">
    <location>
        <begin position="1"/>
        <end position="21"/>
    </location>
</feature>
<dbReference type="Proteomes" id="UP000036987">
    <property type="component" value="Unassembled WGS sequence"/>
</dbReference>
<dbReference type="SUPFAM" id="SSF52540">
    <property type="entry name" value="P-loop containing nucleoside triphosphate hydrolases"/>
    <property type="match status" value="1"/>
</dbReference>